<reference evidence="15" key="1">
    <citation type="journal article" date="2021" name="PeerJ">
        <title>Extensive microbial diversity within the chicken gut microbiome revealed by metagenomics and culture.</title>
        <authorList>
            <person name="Gilroy R."/>
            <person name="Ravi A."/>
            <person name="Getino M."/>
            <person name="Pursley I."/>
            <person name="Horton D.L."/>
            <person name="Alikhan N.F."/>
            <person name="Baker D."/>
            <person name="Gharbi K."/>
            <person name="Hall N."/>
            <person name="Watson M."/>
            <person name="Adriaenssens E.M."/>
            <person name="Foster-Nyarko E."/>
            <person name="Jarju S."/>
            <person name="Secka A."/>
            <person name="Antonio M."/>
            <person name="Oren A."/>
            <person name="Chaudhuri R.R."/>
            <person name="La Ragione R."/>
            <person name="Hildebrand F."/>
            <person name="Pallen M.J."/>
        </authorList>
    </citation>
    <scope>NUCLEOTIDE SEQUENCE</scope>
    <source>
        <strain evidence="15">ChiGjej6B6-14162</strain>
    </source>
</reference>
<comment type="subcellular location">
    <subcellularLocation>
        <location evidence="1 10">Cell outer membrane</location>
        <topology evidence="1 10">Multi-pass membrane protein</topology>
    </subcellularLocation>
</comment>
<reference evidence="15" key="2">
    <citation type="submission" date="2021-04" db="EMBL/GenBank/DDBJ databases">
        <authorList>
            <person name="Gilroy R."/>
        </authorList>
    </citation>
    <scope>NUCLEOTIDE SEQUENCE</scope>
    <source>
        <strain evidence="15">ChiGjej6B6-14162</strain>
    </source>
</reference>
<feature type="signal peptide" evidence="12">
    <location>
        <begin position="1"/>
        <end position="21"/>
    </location>
</feature>
<comment type="caution">
    <text evidence="15">The sequence shown here is derived from an EMBL/GenBank/DDBJ whole genome shotgun (WGS) entry which is preliminary data.</text>
</comment>
<dbReference type="CDD" id="cd01347">
    <property type="entry name" value="ligand_gated_channel"/>
    <property type="match status" value="1"/>
</dbReference>
<dbReference type="InterPro" id="IPR039426">
    <property type="entry name" value="TonB-dep_rcpt-like"/>
</dbReference>
<dbReference type="InterPro" id="IPR036942">
    <property type="entry name" value="Beta-barrel_TonB_sf"/>
</dbReference>
<dbReference type="AlphaFoldDB" id="A0A9D1X840"/>
<keyword evidence="6 11" id="KW-0798">TonB box</keyword>
<dbReference type="InterPro" id="IPR000531">
    <property type="entry name" value="Beta-barrel_TonB"/>
</dbReference>
<dbReference type="Gene3D" id="2.60.40.1120">
    <property type="entry name" value="Carboxypeptidase-like, regulatory domain"/>
    <property type="match status" value="1"/>
</dbReference>
<dbReference type="Gene3D" id="2.170.130.10">
    <property type="entry name" value="TonB-dependent receptor, plug domain"/>
    <property type="match status" value="1"/>
</dbReference>
<evidence type="ECO:0000256" key="10">
    <source>
        <dbReference type="PROSITE-ProRule" id="PRU01360"/>
    </source>
</evidence>
<dbReference type="InterPro" id="IPR037066">
    <property type="entry name" value="Plug_dom_sf"/>
</dbReference>
<dbReference type="PROSITE" id="PS52016">
    <property type="entry name" value="TONB_DEPENDENT_REC_3"/>
    <property type="match status" value="1"/>
</dbReference>
<accession>A0A9D1X840</accession>
<dbReference type="SUPFAM" id="SSF49464">
    <property type="entry name" value="Carboxypeptidase regulatory domain-like"/>
    <property type="match status" value="1"/>
</dbReference>
<dbReference type="Gene3D" id="2.40.170.20">
    <property type="entry name" value="TonB-dependent receptor, beta-barrel domain"/>
    <property type="match status" value="1"/>
</dbReference>
<sequence>METKKMLATLLIAGCAQGAFAQDRVLTGRVIDTETGRPVSGANIRVAESLTGCTTNNDGYFTLNLPERADRIRISHLAYEPELYSVANAEGEVIIRLTEKYVNINPVVVTGTGTHRRMDNSPIPVQVFSAKDLRTANVSNVQEAMSKLNPSVSFMTNGMGTTMSMNGLSDRYILVLENGKRLAGDDTYTRIDMANVKRIEVLSGAASALYGSDAIAGVINIITDDSQNKANITSNTRYGSKNQFTQSVNADFQTGKFGSFTSYQRQQADGWQLNPYTEDDDGNLVETNKQASTGFHSNTIGQRFTFDPNDRLSFYARGNVYTYKTDRPIPTGDNTTNYDMHHETYTYGGGAQYMINEKSYLNADYFSDNHSTYKDYFFGDDAGLDEMTKRIHHHNLNLKGIFQLGQYNKLSTGFEFIHETLSSESDNIEGKGVSTMSLYAQDEISLNKHFQGVVGLRYIYHQNFHSYATPNVALMYKVAGFNFRGSYASGFRSPELAELYTFSESKRTSKLTIGNVDLKPEKSDNLTLSAEYTNRDFSIAASGFYNHIRDMINYREFSKEETDRYNQENGTDFASVQIRDNIQSATIRGFNIRFDAYIGAGFSMNGGYTFVDAKDNTNDRPVDKSVKHSGVVAALWNHTWNKYTLNVNFNGRIQSERFSQSYGYAPKFSLWNLNTTHRFVLKDFILEPGIGIENLLDYVDDRPYNSNYATLTPGRTYYVSLLVKFSK</sequence>
<evidence type="ECO:0000256" key="5">
    <source>
        <dbReference type="ARBA" id="ARBA00022729"/>
    </source>
</evidence>
<evidence type="ECO:0000256" key="7">
    <source>
        <dbReference type="ARBA" id="ARBA00023136"/>
    </source>
</evidence>
<dbReference type="PANTHER" id="PTHR30069:SF29">
    <property type="entry name" value="HEMOGLOBIN AND HEMOGLOBIN-HAPTOGLOBIN-BINDING PROTEIN 1-RELATED"/>
    <property type="match status" value="1"/>
</dbReference>
<keyword evidence="8 15" id="KW-0675">Receptor</keyword>
<gene>
    <name evidence="15" type="ORF">H9977_04410</name>
</gene>
<evidence type="ECO:0000256" key="8">
    <source>
        <dbReference type="ARBA" id="ARBA00023170"/>
    </source>
</evidence>
<dbReference type="Pfam" id="PF00593">
    <property type="entry name" value="TonB_dep_Rec_b-barrel"/>
    <property type="match status" value="1"/>
</dbReference>
<dbReference type="Proteomes" id="UP000886740">
    <property type="component" value="Unassembled WGS sequence"/>
</dbReference>
<organism evidence="15 16">
    <name type="scientific">Candidatus Parabacteroides intestinipullorum</name>
    <dbReference type="NCBI Taxonomy" id="2838723"/>
    <lineage>
        <taxon>Bacteria</taxon>
        <taxon>Pseudomonadati</taxon>
        <taxon>Bacteroidota</taxon>
        <taxon>Bacteroidia</taxon>
        <taxon>Bacteroidales</taxon>
        <taxon>Tannerellaceae</taxon>
        <taxon>Parabacteroides</taxon>
    </lineage>
</organism>
<dbReference type="GO" id="GO:0009279">
    <property type="term" value="C:cell outer membrane"/>
    <property type="evidence" value="ECO:0007669"/>
    <property type="project" value="UniProtKB-SubCell"/>
</dbReference>
<dbReference type="SUPFAM" id="SSF56935">
    <property type="entry name" value="Porins"/>
    <property type="match status" value="1"/>
</dbReference>
<name>A0A9D1X840_9BACT</name>
<keyword evidence="4 10" id="KW-0812">Transmembrane</keyword>
<keyword evidence="9 10" id="KW-0998">Cell outer membrane</keyword>
<proteinExistence type="inferred from homology"/>
<evidence type="ECO:0000256" key="2">
    <source>
        <dbReference type="ARBA" id="ARBA00022448"/>
    </source>
</evidence>
<keyword evidence="7 10" id="KW-0472">Membrane</keyword>
<evidence type="ECO:0000313" key="15">
    <source>
        <dbReference type="EMBL" id="HIX74266.1"/>
    </source>
</evidence>
<keyword evidence="2 10" id="KW-0813">Transport</keyword>
<evidence type="ECO:0000259" key="14">
    <source>
        <dbReference type="Pfam" id="PF07715"/>
    </source>
</evidence>
<feature type="chain" id="PRO_5038394860" evidence="12">
    <location>
        <begin position="22"/>
        <end position="727"/>
    </location>
</feature>
<evidence type="ECO:0000256" key="1">
    <source>
        <dbReference type="ARBA" id="ARBA00004571"/>
    </source>
</evidence>
<dbReference type="PANTHER" id="PTHR30069">
    <property type="entry name" value="TONB-DEPENDENT OUTER MEMBRANE RECEPTOR"/>
    <property type="match status" value="1"/>
</dbReference>
<evidence type="ECO:0000313" key="16">
    <source>
        <dbReference type="Proteomes" id="UP000886740"/>
    </source>
</evidence>
<evidence type="ECO:0000256" key="4">
    <source>
        <dbReference type="ARBA" id="ARBA00022692"/>
    </source>
</evidence>
<protein>
    <submittedName>
        <fullName evidence="15">TonB-dependent receptor</fullName>
    </submittedName>
</protein>
<dbReference type="InterPro" id="IPR012910">
    <property type="entry name" value="Plug_dom"/>
</dbReference>
<evidence type="ECO:0000256" key="11">
    <source>
        <dbReference type="RuleBase" id="RU003357"/>
    </source>
</evidence>
<evidence type="ECO:0000259" key="13">
    <source>
        <dbReference type="Pfam" id="PF00593"/>
    </source>
</evidence>
<dbReference type="EMBL" id="DXEL01000034">
    <property type="protein sequence ID" value="HIX74266.1"/>
    <property type="molecule type" value="Genomic_DNA"/>
</dbReference>
<dbReference type="GO" id="GO:0015344">
    <property type="term" value="F:siderophore uptake transmembrane transporter activity"/>
    <property type="evidence" value="ECO:0007669"/>
    <property type="project" value="TreeGrafter"/>
</dbReference>
<feature type="domain" description="TonB-dependent receptor plug" evidence="14">
    <location>
        <begin position="120"/>
        <end position="218"/>
    </location>
</feature>
<evidence type="ECO:0000256" key="9">
    <source>
        <dbReference type="ARBA" id="ARBA00023237"/>
    </source>
</evidence>
<keyword evidence="5 12" id="KW-0732">Signal</keyword>
<evidence type="ECO:0000256" key="6">
    <source>
        <dbReference type="ARBA" id="ARBA00023077"/>
    </source>
</evidence>
<dbReference type="Pfam" id="PF13715">
    <property type="entry name" value="CarbopepD_reg_2"/>
    <property type="match status" value="1"/>
</dbReference>
<dbReference type="Pfam" id="PF07715">
    <property type="entry name" value="Plug"/>
    <property type="match status" value="1"/>
</dbReference>
<dbReference type="InterPro" id="IPR008969">
    <property type="entry name" value="CarboxyPept-like_regulatory"/>
</dbReference>
<dbReference type="GO" id="GO:0044718">
    <property type="term" value="P:siderophore transmembrane transport"/>
    <property type="evidence" value="ECO:0007669"/>
    <property type="project" value="TreeGrafter"/>
</dbReference>
<keyword evidence="3 10" id="KW-1134">Transmembrane beta strand</keyword>
<comment type="similarity">
    <text evidence="10 11">Belongs to the TonB-dependent receptor family.</text>
</comment>
<feature type="domain" description="TonB-dependent receptor-like beta-barrel" evidence="13">
    <location>
        <begin position="247"/>
        <end position="684"/>
    </location>
</feature>
<evidence type="ECO:0000256" key="12">
    <source>
        <dbReference type="SAM" id="SignalP"/>
    </source>
</evidence>
<evidence type="ECO:0000256" key="3">
    <source>
        <dbReference type="ARBA" id="ARBA00022452"/>
    </source>
</evidence>